<evidence type="ECO:0000259" key="1">
    <source>
        <dbReference type="Pfam" id="PF18962"/>
    </source>
</evidence>
<dbReference type="AlphaFoldDB" id="A0A1G2Q370"/>
<name>A0A1G2Q370_9BACT</name>
<dbReference type="NCBIfam" id="TIGR04183">
    <property type="entry name" value="Por_Secre_tail"/>
    <property type="match status" value="1"/>
</dbReference>
<dbReference type="Gene3D" id="2.60.40.10">
    <property type="entry name" value="Immunoglobulins"/>
    <property type="match status" value="1"/>
</dbReference>
<protein>
    <recommendedName>
        <fullName evidence="1">Secretion system C-terminal sorting domain-containing protein</fullName>
    </recommendedName>
</protein>
<gene>
    <name evidence="2" type="ORF">A2226_00165</name>
</gene>
<feature type="domain" description="Secretion system C-terminal sorting" evidence="1">
    <location>
        <begin position="348"/>
        <end position="422"/>
    </location>
</feature>
<evidence type="ECO:0000313" key="3">
    <source>
        <dbReference type="Proteomes" id="UP000178936"/>
    </source>
</evidence>
<dbReference type="Pfam" id="PF18962">
    <property type="entry name" value="Por_Secre_tail"/>
    <property type="match status" value="1"/>
</dbReference>
<organism evidence="2 3">
    <name type="scientific">Candidatus Veblenbacteria bacterium RIFOXYA2_FULL_43_9</name>
    <dbReference type="NCBI Taxonomy" id="1802425"/>
    <lineage>
        <taxon>Bacteria</taxon>
        <taxon>Candidatus Vebleniibacteriota</taxon>
    </lineage>
</organism>
<dbReference type="Proteomes" id="UP000178936">
    <property type="component" value="Unassembled WGS sequence"/>
</dbReference>
<accession>A0A1G2Q370</accession>
<comment type="caution">
    <text evidence="2">The sequence shown here is derived from an EMBL/GenBank/DDBJ whole genome shotgun (WGS) entry which is preliminary data.</text>
</comment>
<evidence type="ECO:0000313" key="2">
    <source>
        <dbReference type="EMBL" id="OHA54282.1"/>
    </source>
</evidence>
<dbReference type="InterPro" id="IPR026444">
    <property type="entry name" value="Secre_tail"/>
</dbReference>
<sequence>MWSNNLTISFFSVKTRARKQKQSINKIRSTKMRTLTICLAIFLVWLLPAKAQSTNIGQDIIMVALPTEIINQLKQAKSGTEVKEILTLYRQMNSELSYNNCAEDWPDVWRRHELCSEYEVYAWQDSLIIDFRSLLQNWNAFPLNLTGTLKFVVPPPEELVFNLIITNINGDTVYNRMLHYQLIGENWEFNIGFLVYVYTQENILITNPVPGLYTVKSIIMANQFTGHTVTLNFSVDNPVPVESVSFTAQVQQNDVRLSWTTVSELNNAGFYLERRAQHGNYKVISGLIPGQGTTTILHYYSYTDNNVPAGLYEYRLNQLDLNGSSNYLEPITVEVSLIPSELVLLQNYPNPFNPATTIGYYLPERTIVKLTVYDLLGQTVKILLDQEISAGNHTITFDASNLTGGTYFYQLQAGDYLETKKMSLLK</sequence>
<dbReference type="InterPro" id="IPR013783">
    <property type="entry name" value="Ig-like_fold"/>
</dbReference>
<proteinExistence type="predicted"/>
<dbReference type="Gene3D" id="2.60.40.4070">
    <property type="match status" value="1"/>
</dbReference>
<dbReference type="EMBL" id="MHTB01000052">
    <property type="protein sequence ID" value="OHA54282.1"/>
    <property type="molecule type" value="Genomic_DNA"/>
</dbReference>
<reference evidence="2 3" key="1">
    <citation type="journal article" date="2016" name="Nat. Commun.">
        <title>Thousands of microbial genomes shed light on interconnected biogeochemical processes in an aquifer system.</title>
        <authorList>
            <person name="Anantharaman K."/>
            <person name="Brown C.T."/>
            <person name="Hug L.A."/>
            <person name="Sharon I."/>
            <person name="Castelle C.J."/>
            <person name="Probst A.J."/>
            <person name="Thomas B.C."/>
            <person name="Singh A."/>
            <person name="Wilkins M.J."/>
            <person name="Karaoz U."/>
            <person name="Brodie E.L."/>
            <person name="Williams K.H."/>
            <person name="Hubbard S.S."/>
            <person name="Banfield J.F."/>
        </authorList>
    </citation>
    <scope>NUCLEOTIDE SEQUENCE [LARGE SCALE GENOMIC DNA]</scope>
</reference>